<accession>A0A4Y7Q1P1</accession>
<gene>
    <name evidence="1" type="ORF">BD410DRAFT_724437</name>
</gene>
<dbReference type="AlphaFoldDB" id="A0A4Y7Q1P1"/>
<organism evidence="1 2">
    <name type="scientific">Rickenella mellea</name>
    <dbReference type="NCBI Taxonomy" id="50990"/>
    <lineage>
        <taxon>Eukaryota</taxon>
        <taxon>Fungi</taxon>
        <taxon>Dikarya</taxon>
        <taxon>Basidiomycota</taxon>
        <taxon>Agaricomycotina</taxon>
        <taxon>Agaricomycetes</taxon>
        <taxon>Hymenochaetales</taxon>
        <taxon>Rickenellaceae</taxon>
        <taxon>Rickenella</taxon>
    </lineage>
</organism>
<dbReference type="Proteomes" id="UP000294933">
    <property type="component" value="Unassembled WGS sequence"/>
</dbReference>
<feature type="non-terminal residue" evidence="1">
    <location>
        <position position="1"/>
    </location>
</feature>
<dbReference type="STRING" id="50990.A0A4Y7Q1P1"/>
<evidence type="ECO:0000313" key="2">
    <source>
        <dbReference type="Proteomes" id="UP000294933"/>
    </source>
</evidence>
<evidence type="ECO:0000313" key="1">
    <source>
        <dbReference type="EMBL" id="TDL21335.1"/>
    </source>
</evidence>
<keyword evidence="2" id="KW-1185">Reference proteome</keyword>
<proteinExistence type="predicted"/>
<dbReference type="OrthoDB" id="10006218at2759"/>
<dbReference type="VEuPathDB" id="FungiDB:BD410DRAFT_724437"/>
<protein>
    <submittedName>
        <fullName evidence="1">Uncharacterized protein</fullName>
    </submittedName>
</protein>
<dbReference type="EMBL" id="ML170181">
    <property type="protein sequence ID" value="TDL21335.1"/>
    <property type="molecule type" value="Genomic_DNA"/>
</dbReference>
<name>A0A4Y7Q1P1_9AGAM</name>
<sequence length="87" mass="9619">WDFFPSAVYCPHEIEHIDTLADGGKLPGGKRDCVVYSVGINHESKFEAGILSKTTRCQSGRYGIVIEKFGAEIPSPMLHRAHFERGG</sequence>
<reference evidence="1 2" key="1">
    <citation type="submission" date="2018-06" db="EMBL/GenBank/DDBJ databases">
        <title>A transcriptomic atlas of mushroom development highlights an independent origin of complex multicellularity.</title>
        <authorList>
            <consortium name="DOE Joint Genome Institute"/>
            <person name="Krizsan K."/>
            <person name="Almasi E."/>
            <person name="Merenyi Z."/>
            <person name="Sahu N."/>
            <person name="Viragh M."/>
            <person name="Koszo T."/>
            <person name="Mondo S."/>
            <person name="Kiss B."/>
            <person name="Balint B."/>
            <person name="Kues U."/>
            <person name="Barry K."/>
            <person name="Hegedus J.C."/>
            <person name="Henrissat B."/>
            <person name="Johnson J."/>
            <person name="Lipzen A."/>
            <person name="Ohm R."/>
            <person name="Nagy I."/>
            <person name="Pangilinan J."/>
            <person name="Yan J."/>
            <person name="Xiong Y."/>
            <person name="Grigoriev I.V."/>
            <person name="Hibbett D.S."/>
            <person name="Nagy L.G."/>
        </authorList>
    </citation>
    <scope>NUCLEOTIDE SEQUENCE [LARGE SCALE GENOMIC DNA]</scope>
    <source>
        <strain evidence="1 2">SZMC22713</strain>
    </source>
</reference>